<reference evidence="1 2" key="1">
    <citation type="submission" date="2021-12" db="EMBL/GenBank/DDBJ databases">
        <title>Discovery of the Pendulisporaceae a myxobacterial family with distinct sporulation behavior and unique specialized metabolism.</title>
        <authorList>
            <person name="Garcia R."/>
            <person name="Popoff A."/>
            <person name="Bader C.D."/>
            <person name="Loehr J."/>
            <person name="Walesch S."/>
            <person name="Walt C."/>
            <person name="Boldt J."/>
            <person name="Bunk B."/>
            <person name="Haeckl F.J.F.P.J."/>
            <person name="Gunesch A.P."/>
            <person name="Birkelbach J."/>
            <person name="Nuebel U."/>
            <person name="Pietschmann T."/>
            <person name="Bach T."/>
            <person name="Mueller R."/>
        </authorList>
    </citation>
    <scope>NUCLEOTIDE SEQUENCE [LARGE SCALE GENOMIC DNA]</scope>
    <source>
        <strain evidence="1 2">MSr11954</strain>
    </source>
</reference>
<accession>A0ABZ2M3Z6</accession>
<evidence type="ECO:0000313" key="1">
    <source>
        <dbReference type="EMBL" id="WXB16741.1"/>
    </source>
</evidence>
<organism evidence="1 2">
    <name type="scientific">Pendulispora albinea</name>
    <dbReference type="NCBI Taxonomy" id="2741071"/>
    <lineage>
        <taxon>Bacteria</taxon>
        <taxon>Pseudomonadati</taxon>
        <taxon>Myxococcota</taxon>
        <taxon>Myxococcia</taxon>
        <taxon>Myxococcales</taxon>
        <taxon>Sorangiineae</taxon>
        <taxon>Pendulisporaceae</taxon>
        <taxon>Pendulispora</taxon>
    </lineage>
</organism>
<dbReference type="Proteomes" id="UP001370348">
    <property type="component" value="Chromosome"/>
</dbReference>
<dbReference type="RefSeq" id="WP_394826371.1">
    <property type="nucleotide sequence ID" value="NZ_CP089984.1"/>
</dbReference>
<dbReference type="EMBL" id="CP089984">
    <property type="protein sequence ID" value="WXB16741.1"/>
    <property type="molecule type" value="Genomic_DNA"/>
</dbReference>
<name>A0ABZ2M3Z6_9BACT</name>
<evidence type="ECO:0000313" key="2">
    <source>
        <dbReference type="Proteomes" id="UP001370348"/>
    </source>
</evidence>
<keyword evidence="2" id="KW-1185">Reference proteome</keyword>
<sequence>MIARVRTKLRALQALKAKELHRWVPGWAVQRARASLRRLQVPLQVPLQIPRQPDGLRHLVFAVCDHYEPLHGNVSFEQGLERVVRWRRRYPELARRFADANGRPPRHSYFFPGEQYDPRFIEPLAEMCELGLGEVEVHLHHDGDTRETLRAALQQTLRDLGSHGVIAQYRGQPAWAFIHGNWCLANARADGRWCGVDDEMELLYELGCYADLTFPSAPDPCQPHIVNSIYYPRGDIRRRRAYEDGELAHVGMVRRDRLLMIQGPLAITRRPGKAKVRIEGGALDAKDPPTPARLHHWVRQNVTIAGRPDWVFVKVHTHGAPEGNAEAVLGENMAALHTALREHYNDGIRWQLHYATAREMYNVARAAMDGQTGSPSLYFDYEIPPPARARAAASATKLAHAP</sequence>
<proteinExistence type="predicted"/>
<protein>
    <submittedName>
        <fullName evidence="1">Uncharacterized protein</fullName>
    </submittedName>
</protein>
<gene>
    <name evidence="1" type="ORF">LZC94_05555</name>
</gene>